<keyword evidence="2" id="KW-0472">Membrane</keyword>
<evidence type="ECO:0000256" key="2">
    <source>
        <dbReference type="SAM" id="Phobius"/>
    </source>
</evidence>
<feature type="transmembrane region" description="Helical" evidence="2">
    <location>
        <begin position="39"/>
        <end position="62"/>
    </location>
</feature>
<reference evidence="3 4" key="1">
    <citation type="submission" date="2023-03" db="EMBL/GenBank/DDBJ databases">
        <title>High recombination rates correlate with genetic variation in Cardiocondyla obscurior ants.</title>
        <authorList>
            <person name="Errbii M."/>
        </authorList>
    </citation>
    <scope>NUCLEOTIDE SEQUENCE [LARGE SCALE GENOMIC DNA]</scope>
    <source>
        <strain evidence="3">Alpha-2009</strain>
        <tissue evidence="3">Whole body</tissue>
    </source>
</reference>
<feature type="compositionally biased region" description="Acidic residues" evidence="1">
    <location>
        <begin position="217"/>
        <end position="226"/>
    </location>
</feature>
<dbReference type="Proteomes" id="UP001430953">
    <property type="component" value="Unassembled WGS sequence"/>
</dbReference>
<keyword evidence="2" id="KW-1133">Transmembrane helix</keyword>
<evidence type="ECO:0000256" key="1">
    <source>
        <dbReference type="SAM" id="MobiDB-lite"/>
    </source>
</evidence>
<proteinExistence type="predicted"/>
<keyword evidence="2" id="KW-0812">Transmembrane</keyword>
<comment type="caution">
    <text evidence="3">The sequence shown here is derived from an EMBL/GenBank/DDBJ whole genome shotgun (WGS) entry which is preliminary data.</text>
</comment>
<evidence type="ECO:0000313" key="4">
    <source>
        <dbReference type="Proteomes" id="UP001430953"/>
    </source>
</evidence>
<feature type="compositionally biased region" description="Basic and acidic residues" evidence="1">
    <location>
        <begin position="86"/>
        <end position="126"/>
    </location>
</feature>
<dbReference type="AlphaFoldDB" id="A0AAW2FK89"/>
<evidence type="ECO:0000313" key="3">
    <source>
        <dbReference type="EMBL" id="KAL0116361.1"/>
    </source>
</evidence>
<keyword evidence="4" id="KW-1185">Reference proteome</keyword>
<feature type="transmembrane region" description="Helical" evidence="2">
    <location>
        <begin position="12"/>
        <end position="32"/>
    </location>
</feature>
<sequence length="226" mass="24173">MSFGGVGQAGGSVVLSGELLLIIAGVIGAFLLRLRRVFFFGKVLLSGGAELLFICLIFKIPWELSLVMLHLGRGFIVLSGDHHTAATQEDQKEQKEEGPDHTCLESTEKPTKIPAEKTAKPKEPFATKKPTTKPTILSIQTIPPAVKVKPLDAGISFTECALHPIDLSPAKERPPRKCTVAAATQTDPPPSLTNAETDREGGGRAVGAVRRRKVGADQDDIDTAPH</sequence>
<organism evidence="3 4">
    <name type="scientific">Cardiocondyla obscurior</name>
    <dbReference type="NCBI Taxonomy" id="286306"/>
    <lineage>
        <taxon>Eukaryota</taxon>
        <taxon>Metazoa</taxon>
        <taxon>Ecdysozoa</taxon>
        <taxon>Arthropoda</taxon>
        <taxon>Hexapoda</taxon>
        <taxon>Insecta</taxon>
        <taxon>Pterygota</taxon>
        <taxon>Neoptera</taxon>
        <taxon>Endopterygota</taxon>
        <taxon>Hymenoptera</taxon>
        <taxon>Apocrita</taxon>
        <taxon>Aculeata</taxon>
        <taxon>Formicoidea</taxon>
        <taxon>Formicidae</taxon>
        <taxon>Myrmicinae</taxon>
        <taxon>Cardiocondyla</taxon>
    </lineage>
</organism>
<feature type="region of interest" description="Disordered" evidence="1">
    <location>
        <begin position="168"/>
        <end position="226"/>
    </location>
</feature>
<gene>
    <name evidence="3" type="ORF">PUN28_009755</name>
</gene>
<feature type="region of interest" description="Disordered" evidence="1">
    <location>
        <begin position="86"/>
        <end position="131"/>
    </location>
</feature>
<name>A0AAW2FK89_9HYME</name>
<accession>A0AAW2FK89</accession>
<protein>
    <submittedName>
        <fullName evidence="3">Uncharacterized protein</fullName>
    </submittedName>
</protein>
<dbReference type="EMBL" id="JADYXP020000009">
    <property type="protein sequence ID" value="KAL0116361.1"/>
    <property type="molecule type" value="Genomic_DNA"/>
</dbReference>